<feature type="transmembrane region" description="Helical" evidence="5">
    <location>
        <begin position="222"/>
        <end position="248"/>
    </location>
</feature>
<evidence type="ECO:0000256" key="2">
    <source>
        <dbReference type="ARBA" id="ARBA00022692"/>
    </source>
</evidence>
<comment type="subcellular location">
    <subcellularLocation>
        <location evidence="1">Membrane</location>
        <topology evidence="1">Multi-pass membrane protein</topology>
    </subcellularLocation>
</comment>
<evidence type="ECO:0000256" key="3">
    <source>
        <dbReference type="ARBA" id="ARBA00022989"/>
    </source>
</evidence>
<organism evidence="7 8">
    <name type="scientific">Parasediminibacterium paludis</name>
    <dbReference type="NCBI Taxonomy" id="908966"/>
    <lineage>
        <taxon>Bacteria</taxon>
        <taxon>Pseudomonadati</taxon>
        <taxon>Bacteroidota</taxon>
        <taxon>Chitinophagia</taxon>
        <taxon>Chitinophagales</taxon>
        <taxon>Chitinophagaceae</taxon>
        <taxon>Parasediminibacterium</taxon>
    </lineage>
</organism>
<dbReference type="EMBL" id="JBHSDC010000027">
    <property type="protein sequence ID" value="MFC4232781.1"/>
    <property type="molecule type" value="Genomic_DNA"/>
</dbReference>
<dbReference type="Pfam" id="PF12698">
    <property type="entry name" value="ABC2_membrane_3"/>
    <property type="match status" value="1"/>
</dbReference>
<evidence type="ECO:0000256" key="5">
    <source>
        <dbReference type="SAM" id="Phobius"/>
    </source>
</evidence>
<keyword evidence="2 5" id="KW-0812">Transmembrane</keyword>
<protein>
    <submittedName>
        <fullName evidence="7">ABC transporter permease</fullName>
    </submittedName>
</protein>
<dbReference type="PROSITE" id="PS51012">
    <property type="entry name" value="ABC_TM2"/>
    <property type="match status" value="1"/>
</dbReference>
<feature type="transmembrane region" description="Helical" evidence="5">
    <location>
        <begin position="260"/>
        <end position="281"/>
    </location>
</feature>
<name>A0ABV8Q1G3_9BACT</name>
<dbReference type="InterPro" id="IPR013525">
    <property type="entry name" value="ABC2_TM"/>
</dbReference>
<reference evidence="8" key="1">
    <citation type="journal article" date="2019" name="Int. J. Syst. Evol. Microbiol.">
        <title>The Global Catalogue of Microorganisms (GCM) 10K type strain sequencing project: providing services to taxonomists for standard genome sequencing and annotation.</title>
        <authorList>
            <consortium name="The Broad Institute Genomics Platform"/>
            <consortium name="The Broad Institute Genome Sequencing Center for Infectious Disease"/>
            <person name="Wu L."/>
            <person name="Ma J."/>
        </authorList>
    </citation>
    <scope>NUCLEOTIDE SEQUENCE [LARGE SCALE GENOMIC DNA]</scope>
    <source>
        <strain evidence="8">CECT 8010</strain>
    </source>
</reference>
<keyword evidence="4 5" id="KW-0472">Membrane</keyword>
<dbReference type="PANTHER" id="PTHR43027:SF1">
    <property type="entry name" value="DOXORUBICIN RESISTANCE ABC TRANSPORTER PERMEASE PROTEIN DRRC-RELATED"/>
    <property type="match status" value="1"/>
</dbReference>
<feature type="transmembrane region" description="Helical" evidence="5">
    <location>
        <begin position="178"/>
        <end position="201"/>
    </location>
</feature>
<keyword evidence="8" id="KW-1185">Reference proteome</keyword>
<evidence type="ECO:0000256" key="4">
    <source>
        <dbReference type="ARBA" id="ARBA00023136"/>
    </source>
</evidence>
<proteinExistence type="predicted"/>
<evidence type="ECO:0000313" key="8">
    <source>
        <dbReference type="Proteomes" id="UP001595906"/>
    </source>
</evidence>
<dbReference type="InterPro" id="IPR047817">
    <property type="entry name" value="ABC2_TM_bact-type"/>
</dbReference>
<dbReference type="InterPro" id="IPR052902">
    <property type="entry name" value="ABC-2_transporter"/>
</dbReference>
<evidence type="ECO:0000313" key="7">
    <source>
        <dbReference type="EMBL" id="MFC4232781.1"/>
    </source>
</evidence>
<gene>
    <name evidence="7" type="ORF">ACFOW1_12845</name>
</gene>
<evidence type="ECO:0000259" key="6">
    <source>
        <dbReference type="PROSITE" id="PS51012"/>
    </source>
</evidence>
<comment type="caution">
    <text evidence="7">The sequence shown here is derived from an EMBL/GenBank/DDBJ whole genome shotgun (WGS) entry which is preliminary data.</text>
</comment>
<accession>A0ABV8Q1G3</accession>
<feature type="transmembrane region" description="Helical" evidence="5">
    <location>
        <begin position="293"/>
        <end position="312"/>
    </location>
</feature>
<dbReference type="PANTHER" id="PTHR43027">
    <property type="entry name" value="DOXORUBICIN RESISTANCE ABC TRANSPORTER PERMEASE PROTEIN DRRC-RELATED"/>
    <property type="match status" value="1"/>
</dbReference>
<feature type="transmembrane region" description="Helical" evidence="5">
    <location>
        <begin position="29"/>
        <end position="51"/>
    </location>
</feature>
<feature type="transmembrane region" description="Helical" evidence="5">
    <location>
        <begin position="349"/>
        <end position="370"/>
    </location>
</feature>
<dbReference type="Proteomes" id="UP001595906">
    <property type="component" value="Unassembled WGS sequence"/>
</dbReference>
<dbReference type="RefSeq" id="WP_379014769.1">
    <property type="nucleotide sequence ID" value="NZ_JBHSDC010000027.1"/>
</dbReference>
<evidence type="ECO:0000256" key="1">
    <source>
        <dbReference type="ARBA" id="ARBA00004141"/>
    </source>
</evidence>
<sequence length="373" mass="41642">MSKAYSQSKALGAITKASFLANLKNPQSLVFSLVFPLVFVFIFGAFGGGGLTKFKLALAPNCNTANILFETLSKQPFISFQRYTDTALMRSDLEKGKLVGVIDIQQIHIPDTSFKNTKPVFTLHIKSTSASAAELSQLKPLLENIDNSLEKKLSGNTSQFVTITTEIYNVREYKQIDFVLPGQIGFSLLFSTLFGIAFTFYNLREQLVLKRFYATPVNRLNILLGIGFSRIFFQLINVLVLITVGHFFLGFTLAHGALTFIEMVSLSILLLMLLMGVGLIISSVVKNDTMIPLVINIFSLPQMLLSGTFFSISVFPQWLQTCCKILPLTHFNLAMRKISFEGASIIDSWQNIGVLALWTVGIYIIVLRVFKWE</sequence>
<keyword evidence="3 5" id="KW-1133">Transmembrane helix</keyword>
<feature type="domain" description="ABC transmembrane type-2" evidence="6">
    <location>
        <begin position="131"/>
        <end position="373"/>
    </location>
</feature>